<protein>
    <submittedName>
        <fullName evidence="1">Unannotated protein</fullName>
    </submittedName>
</protein>
<dbReference type="EMBL" id="CAFBLX010000438">
    <property type="protein sequence ID" value="CAB4928124.1"/>
    <property type="molecule type" value="Genomic_DNA"/>
</dbReference>
<dbReference type="AlphaFoldDB" id="A0A6J7ICN9"/>
<accession>A0A6J7ICN9</accession>
<reference evidence="1" key="1">
    <citation type="submission" date="2020-05" db="EMBL/GenBank/DDBJ databases">
        <authorList>
            <person name="Chiriac C."/>
            <person name="Salcher M."/>
            <person name="Ghai R."/>
            <person name="Kavagutti S V."/>
        </authorList>
    </citation>
    <scope>NUCLEOTIDE SEQUENCE</scope>
</reference>
<evidence type="ECO:0000313" key="1">
    <source>
        <dbReference type="EMBL" id="CAB4928124.1"/>
    </source>
</evidence>
<proteinExistence type="predicted"/>
<organism evidence="1">
    <name type="scientific">freshwater metagenome</name>
    <dbReference type="NCBI Taxonomy" id="449393"/>
    <lineage>
        <taxon>unclassified sequences</taxon>
        <taxon>metagenomes</taxon>
        <taxon>ecological metagenomes</taxon>
    </lineage>
</organism>
<name>A0A6J7ICN9_9ZZZZ</name>
<sequence length="52" mass="5560">MGLYACSSRQKVWKRRLAEGLAVRALASGPIGQGYHDGLAELAVRFGVEVDG</sequence>
<gene>
    <name evidence="1" type="ORF">UFOPK3472_03943</name>
</gene>